<evidence type="ECO:0000313" key="1">
    <source>
        <dbReference type="EMBL" id="SHH89331.1"/>
    </source>
</evidence>
<gene>
    <name evidence="1" type="ORF">SAMN02746098_01716</name>
</gene>
<dbReference type="RefSeq" id="WP_073029316.1">
    <property type="nucleotide sequence ID" value="NZ_FQXJ01000005.1"/>
</dbReference>
<dbReference type="OrthoDB" id="1798671at2"/>
<protein>
    <submittedName>
        <fullName evidence="1">Uncharacterized protein</fullName>
    </submittedName>
</protein>
<name>A0A1M5WPA6_9FIRM</name>
<keyword evidence="2" id="KW-1185">Reference proteome</keyword>
<accession>A0A1M5WPA6</accession>
<evidence type="ECO:0000313" key="2">
    <source>
        <dbReference type="Proteomes" id="UP000183954"/>
    </source>
</evidence>
<dbReference type="EMBL" id="FQXJ01000005">
    <property type="protein sequence ID" value="SHH89331.1"/>
    <property type="molecule type" value="Genomic_DNA"/>
</dbReference>
<sequence>MRWFWRLLTLLVFMGLVRTLLVPEPKTFIVWPKEQNWVQTIQGELRQWQELSQDLPASIEVEVRRLWKDFEPNGDGKEV</sequence>
<organism evidence="1 2">
    <name type="scientific">Desulfosporosinus lacus DSM 15449</name>
    <dbReference type="NCBI Taxonomy" id="1121420"/>
    <lineage>
        <taxon>Bacteria</taxon>
        <taxon>Bacillati</taxon>
        <taxon>Bacillota</taxon>
        <taxon>Clostridia</taxon>
        <taxon>Eubacteriales</taxon>
        <taxon>Desulfitobacteriaceae</taxon>
        <taxon>Desulfosporosinus</taxon>
    </lineage>
</organism>
<proteinExistence type="predicted"/>
<dbReference type="STRING" id="1121420.SAMN02746098_01716"/>
<dbReference type="Proteomes" id="UP000183954">
    <property type="component" value="Unassembled WGS sequence"/>
</dbReference>
<reference evidence="2" key="1">
    <citation type="submission" date="2016-11" db="EMBL/GenBank/DDBJ databases">
        <authorList>
            <person name="Varghese N."/>
            <person name="Submissions S."/>
        </authorList>
    </citation>
    <scope>NUCLEOTIDE SEQUENCE [LARGE SCALE GENOMIC DNA]</scope>
    <source>
        <strain evidence="2">DSM 15449</strain>
    </source>
</reference>
<dbReference type="AlphaFoldDB" id="A0A1M5WPA6"/>